<keyword evidence="8" id="KW-1185">Reference proteome</keyword>
<dbReference type="Proteomes" id="UP000199477">
    <property type="component" value="Unassembled WGS sequence"/>
</dbReference>
<dbReference type="Gene3D" id="1.10.10.10">
    <property type="entry name" value="Winged helix-like DNA-binding domain superfamily/Winged helix DNA-binding domain"/>
    <property type="match status" value="1"/>
</dbReference>
<dbReference type="InterPro" id="IPR015424">
    <property type="entry name" value="PyrdxlP-dep_Trfase"/>
</dbReference>
<evidence type="ECO:0000313" key="7">
    <source>
        <dbReference type="EMBL" id="SFE62731.1"/>
    </source>
</evidence>
<dbReference type="GO" id="GO:0003700">
    <property type="term" value="F:DNA-binding transcription factor activity"/>
    <property type="evidence" value="ECO:0007669"/>
    <property type="project" value="InterPro"/>
</dbReference>
<dbReference type="PROSITE" id="PS50949">
    <property type="entry name" value="HTH_GNTR"/>
    <property type="match status" value="1"/>
</dbReference>
<keyword evidence="2" id="KW-0663">Pyridoxal phosphate</keyword>
<keyword evidence="4" id="KW-0238">DNA-binding</keyword>
<dbReference type="InterPro" id="IPR036388">
    <property type="entry name" value="WH-like_DNA-bd_sf"/>
</dbReference>
<reference evidence="8" key="1">
    <citation type="submission" date="2016-10" db="EMBL/GenBank/DDBJ databases">
        <authorList>
            <person name="Varghese N."/>
            <person name="Submissions S."/>
        </authorList>
    </citation>
    <scope>NUCLEOTIDE SEQUENCE [LARGE SCALE GENOMIC DNA]</scope>
    <source>
        <strain evidence="8">UNC178MFTsu3.1</strain>
    </source>
</reference>
<dbReference type="SUPFAM" id="SSF46785">
    <property type="entry name" value="Winged helix' DNA-binding domain"/>
    <property type="match status" value="1"/>
</dbReference>
<dbReference type="InterPro" id="IPR000524">
    <property type="entry name" value="Tscrpt_reg_HTH_GntR"/>
</dbReference>
<keyword evidence="3" id="KW-0805">Transcription regulation</keyword>
<evidence type="ECO:0000256" key="3">
    <source>
        <dbReference type="ARBA" id="ARBA00023015"/>
    </source>
</evidence>
<dbReference type="CDD" id="cd07377">
    <property type="entry name" value="WHTH_GntR"/>
    <property type="match status" value="1"/>
</dbReference>
<dbReference type="InterPro" id="IPR004839">
    <property type="entry name" value="Aminotransferase_I/II_large"/>
</dbReference>
<protein>
    <submittedName>
        <fullName evidence="7">Transcriptional regulator, GntR family</fullName>
    </submittedName>
</protein>
<dbReference type="PANTHER" id="PTHR46577:SF1">
    <property type="entry name" value="HTH-TYPE TRANSCRIPTIONAL REGULATORY PROTEIN GABR"/>
    <property type="match status" value="1"/>
</dbReference>
<accession>A0A1I2C2Y2</accession>
<evidence type="ECO:0000313" key="8">
    <source>
        <dbReference type="Proteomes" id="UP000199477"/>
    </source>
</evidence>
<dbReference type="Pfam" id="PF00392">
    <property type="entry name" value="GntR"/>
    <property type="match status" value="1"/>
</dbReference>
<dbReference type="InterPro" id="IPR036390">
    <property type="entry name" value="WH_DNA-bd_sf"/>
</dbReference>
<dbReference type="InterPro" id="IPR051446">
    <property type="entry name" value="HTH_trans_reg/aminotransferase"/>
</dbReference>
<proteinExistence type="inferred from homology"/>
<dbReference type="RefSeq" id="WP_026636105.1">
    <property type="nucleotide sequence ID" value="NZ_FONH01000003.1"/>
</dbReference>
<dbReference type="GO" id="GO:0003677">
    <property type="term" value="F:DNA binding"/>
    <property type="evidence" value="ECO:0007669"/>
    <property type="project" value="UniProtKB-KW"/>
</dbReference>
<keyword evidence="5" id="KW-0804">Transcription</keyword>
<evidence type="ECO:0000256" key="5">
    <source>
        <dbReference type="ARBA" id="ARBA00023163"/>
    </source>
</evidence>
<dbReference type="GO" id="GO:0030170">
    <property type="term" value="F:pyridoxal phosphate binding"/>
    <property type="evidence" value="ECO:0007669"/>
    <property type="project" value="InterPro"/>
</dbReference>
<dbReference type="Gene3D" id="3.40.640.10">
    <property type="entry name" value="Type I PLP-dependent aspartate aminotransferase-like (Major domain)"/>
    <property type="match status" value="1"/>
</dbReference>
<dbReference type="AlphaFoldDB" id="A0A1I2C2Y2"/>
<dbReference type="PANTHER" id="PTHR46577">
    <property type="entry name" value="HTH-TYPE TRANSCRIPTIONAL REGULATORY PROTEIN GABR"/>
    <property type="match status" value="1"/>
</dbReference>
<evidence type="ECO:0000256" key="2">
    <source>
        <dbReference type="ARBA" id="ARBA00022898"/>
    </source>
</evidence>
<dbReference type="InterPro" id="IPR015421">
    <property type="entry name" value="PyrdxlP-dep_Trfase_major"/>
</dbReference>
<evidence type="ECO:0000259" key="6">
    <source>
        <dbReference type="PROSITE" id="PS50949"/>
    </source>
</evidence>
<gene>
    <name evidence="7" type="ORF">SAMN02799615_01345</name>
</gene>
<dbReference type="SMART" id="SM00345">
    <property type="entry name" value="HTH_GNTR"/>
    <property type="match status" value="1"/>
</dbReference>
<sequence length="491" mass="53364">MPRASTSFLPPIALEAGSGVPIYQQLSEWFRRAIADGQLRPGQRVPSTRSLATELRVSRLPVLSAYEQLLAEGYLQSFVGAGTRVAPSIPTAAPKPSRPRLAAVPVARRDATRRVAQRVATMRAPEQTWLDSQGAFRVGLPALEHFPSALWAKLLNRHARAPSTESLVYGDPRGCPLLREAIADYLGAVRAVRVDAAQVLITTGSQQGVQICAHALLDAGDRAWLEDPGYPGARQAFGTIGARIVPVPVDQEGLDVAEGIRRAPDARLVYTSPSHQFPLGMTLSAARRMQLLRWAARADAWVVEDDYDSEYRFGGRPVASLQGLDTEERVIYVGTFSKVMFPSLRLGYLVVPKDLVGTFAACRDALDTCTAALPQLAMNDFIREGHFARHIRRMRVLYAERRAALVASIRTHLPEHLEVIGAEAGMQLVALLPPDIDDIALSRRAAQVGVSARPLSPCYAEPPARGGLILGYGGADARALDEAVRRLKSCL</sequence>
<dbReference type="SUPFAM" id="SSF53383">
    <property type="entry name" value="PLP-dependent transferases"/>
    <property type="match status" value="1"/>
</dbReference>
<dbReference type="Pfam" id="PF00155">
    <property type="entry name" value="Aminotran_1_2"/>
    <property type="match status" value="1"/>
</dbReference>
<dbReference type="EMBL" id="FONH01000003">
    <property type="protein sequence ID" value="SFE62731.1"/>
    <property type="molecule type" value="Genomic_DNA"/>
</dbReference>
<dbReference type="CDD" id="cd00609">
    <property type="entry name" value="AAT_like"/>
    <property type="match status" value="1"/>
</dbReference>
<dbReference type="PRINTS" id="PR00035">
    <property type="entry name" value="HTHGNTR"/>
</dbReference>
<name>A0A1I2C2Y2_9GAMM</name>
<evidence type="ECO:0000256" key="1">
    <source>
        <dbReference type="ARBA" id="ARBA00005384"/>
    </source>
</evidence>
<dbReference type="STRING" id="500610.SAMN02799615_01345"/>
<comment type="similarity">
    <text evidence="1">In the C-terminal section; belongs to the class-I pyridoxal-phosphate-dependent aminotransferase family.</text>
</comment>
<evidence type="ECO:0000256" key="4">
    <source>
        <dbReference type="ARBA" id="ARBA00023125"/>
    </source>
</evidence>
<feature type="domain" description="HTH gntR-type" evidence="6">
    <location>
        <begin position="20"/>
        <end position="88"/>
    </location>
</feature>
<organism evidence="7 8">
    <name type="scientific">Dyella marensis</name>
    <dbReference type="NCBI Taxonomy" id="500610"/>
    <lineage>
        <taxon>Bacteria</taxon>
        <taxon>Pseudomonadati</taxon>
        <taxon>Pseudomonadota</taxon>
        <taxon>Gammaproteobacteria</taxon>
        <taxon>Lysobacterales</taxon>
        <taxon>Rhodanobacteraceae</taxon>
        <taxon>Dyella</taxon>
    </lineage>
</organism>